<dbReference type="InterPro" id="IPR053013">
    <property type="entry name" value="LAT"/>
</dbReference>
<accession>A0AAN6MWA7</accession>
<dbReference type="InterPro" id="IPR055100">
    <property type="entry name" value="GNAT_LYC1-like"/>
</dbReference>
<feature type="domain" description="LYC1 C-terminal" evidence="2">
    <location>
        <begin position="213"/>
        <end position="412"/>
    </location>
</feature>
<dbReference type="AlphaFoldDB" id="A0AAN6MWA7"/>
<evidence type="ECO:0000313" key="4">
    <source>
        <dbReference type="Proteomes" id="UP001303473"/>
    </source>
</evidence>
<keyword evidence="4" id="KW-1185">Reference proteome</keyword>
<dbReference type="InterPro" id="IPR016181">
    <property type="entry name" value="Acyl_CoA_acyltransferase"/>
</dbReference>
<evidence type="ECO:0000313" key="3">
    <source>
        <dbReference type="EMBL" id="KAK3934660.1"/>
    </source>
</evidence>
<organism evidence="3 4">
    <name type="scientific">Diplogelasinospora grovesii</name>
    <dbReference type="NCBI Taxonomy" id="303347"/>
    <lineage>
        <taxon>Eukaryota</taxon>
        <taxon>Fungi</taxon>
        <taxon>Dikarya</taxon>
        <taxon>Ascomycota</taxon>
        <taxon>Pezizomycotina</taxon>
        <taxon>Sordariomycetes</taxon>
        <taxon>Sordariomycetidae</taxon>
        <taxon>Sordariales</taxon>
        <taxon>Diplogelasinosporaceae</taxon>
        <taxon>Diplogelasinospora</taxon>
    </lineage>
</organism>
<dbReference type="CDD" id="cd04301">
    <property type="entry name" value="NAT_SF"/>
    <property type="match status" value="1"/>
</dbReference>
<reference evidence="4" key="1">
    <citation type="journal article" date="2023" name="Mol. Phylogenet. Evol.">
        <title>Genome-scale phylogeny and comparative genomics of the fungal order Sordariales.</title>
        <authorList>
            <person name="Hensen N."/>
            <person name="Bonometti L."/>
            <person name="Westerberg I."/>
            <person name="Brannstrom I.O."/>
            <person name="Guillou S."/>
            <person name="Cros-Aarteil S."/>
            <person name="Calhoun S."/>
            <person name="Haridas S."/>
            <person name="Kuo A."/>
            <person name="Mondo S."/>
            <person name="Pangilinan J."/>
            <person name="Riley R."/>
            <person name="LaButti K."/>
            <person name="Andreopoulos B."/>
            <person name="Lipzen A."/>
            <person name="Chen C."/>
            <person name="Yan M."/>
            <person name="Daum C."/>
            <person name="Ng V."/>
            <person name="Clum A."/>
            <person name="Steindorff A."/>
            <person name="Ohm R.A."/>
            <person name="Martin F."/>
            <person name="Silar P."/>
            <person name="Natvig D.O."/>
            <person name="Lalanne C."/>
            <person name="Gautier V."/>
            <person name="Ament-Velasquez S.L."/>
            <person name="Kruys A."/>
            <person name="Hutchinson M.I."/>
            <person name="Powell A.J."/>
            <person name="Barry K."/>
            <person name="Miller A.N."/>
            <person name="Grigoriev I.V."/>
            <person name="Debuchy R."/>
            <person name="Gladieux P."/>
            <person name="Hiltunen Thoren M."/>
            <person name="Johannesson H."/>
        </authorList>
    </citation>
    <scope>NUCLEOTIDE SEQUENCE [LARGE SCALE GENOMIC DNA]</scope>
    <source>
        <strain evidence="4">CBS 340.73</strain>
    </source>
</reference>
<gene>
    <name evidence="3" type="ORF">QBC46DRAFT_71553</name>
</gene>
<dbReference type="EMBL" id="MU853970">
    <property type="protein sequence ID" value="KAK3934660.1"/>
    <property type="molecule type" value="Genomic_DNA"/>
</dbReference>
<dbReference type="PANTHER" id="PTHR34815:SF4">
    <property type="entry name" value="N-ACETYLTRANSFERASE DOMAIN-CONTAINING PROTEIN"/>
    <property type="match status" value="1"/>
</dbReference>
<proteinExistence type="predicted"/>
<dbReference type="PANTHER" id="PTHR34815">
    <property type="entry name" value="LYSINE ACETYLTRANSFERASE"/>
    <property type="match status" value="1"/>
</dbReference>
<comment type="caution">
    <text evidence="3">The sequence shown here is derived from an EMBL/GenBank/DDBJ whole genome shotgun (WGS) entry which is preliminary data.</text>
</comment>
<dbReference type="SUPFAM" id="SSF55729">
    <property type="entry name" value="Acyl-CoA N-acyltransferases (Nat)"/>
    <property type="match status" value="1"/>
</dbReference>
<dbReference type="Proteomes" id="UP001303473">
    <property type="component" value="Unassembled WGS sequence"/>
</dbReference>
<sequence>MGSTSPIPATSTSLPDASSPSLILTRPTAEERRRTWSLTHTTWGGALSHDDYLTREAYLTTVPLAKNGGLTHWILTDSSLAENERPILSSCETLRKHAISTSPSSEGNGAVVVLVEDGIAHGIASVFTDPRFRGRGYASRMMRELGGRLRRWQVTGLSDTDTDNEEEGGKSSLFSVLYSDIGKQFYARSGWAPFESSHAAFRPVPGASSGQSGGGDVARPIGYHELAELCSVDEKLLREALVRRASATGKRCVALLPDLDAILWHLMREDFVTKHIFGRIPTIKGAVYGEPGRRIWAVWTRGYYGGLKTMEGNTLYILRVVVEGEEEKDDDEDLAKGFRSILHIAQAEAAEWRSQDVHMWNPNPRLKKIIERTGVDCEFVDRDKESIASLMWYGQGPTAELDWVANEKFCWC</sequence>
<protein>
    <submittedName>
        <fullName evidence="3">Lysine acetyltransferase</fullName>
    </submittedName>
</protein>
<dbReference type="Gene3D" id="3.40.630.30">
    <property type="match status" value="1"/>
</dbReference>
<name>A0AAN6MWA7_9PEZI</name>
<dbReference type="Pfam" id="PF22998">
    <property type="entry name" value="GNAT_LYC1-like"/>
    <property type="match status" value="1"/>
</dbReference>
<evidence type="ECO:0000256" key="1">
    <source>
        <dbReference type="SAM" id="MobiDB-lite"/>
    </source>
</evidence>
<evidence type="ECO:0000259" key="2">
    <source>
        <dbReference type="Pfam" id="PF22998"/>
    </source>
</evidence>
<feature type="region of interest" description="Disordered" evidence="1">
    <location>
        <begin position="1"/>
        <end position="30"/>
    </location>
</feature>
<feature type="compositionally biased region" description="Polar residues" evidence="1">
    <location>
        <begin position="1"/>
        <end position="22"/>
    </location>
</feature>